<dbReference type="Gene3D" id="2.70.170.10">
    <property type="entry name" value="Neurotransmitter-gated ion-channel ligand-binding domain"/>
    <property type="match status" value="1"/>
</dbReference>
<evidence type="ECO:0000256" key="1">
    <source>
        <dbReference type="ARBA" id="ARBA00022448"/>
    </source>
</evidence>
<feature type="domain" description="Neurotransmitter-gated ion-channel ligand-binding" evidence="14">
    <location>
        <begin position="25"/>
        <end position="224"/>
    </location>
</feature>
<feature type="transmembrane region" description="Helical" evidence="12">
    <location>
        <begin position="408"/>
        <end position="430"/>
    </location>
</feature>
<proteinExistence type="predicted"/>
<evidence type="ECO:0000313" key="16">
    <source>
        <dbReference type="Proteomes" id="UP001347796"/>
    </source>
</evidence>
<evidence type="ECO:0000256" key="13">
    <source>
        <dbReference type="SAM" id="SignalP"/>
    </source>
</evidence>
<accession>A0AAN8Q2Y7</accession>
<dbReference type="InterPro" id="IPR006202">
    <property type="entry name" value="Neur_chan_lig-bd"/>
</dbReference>
<name>A0AAN8Q2Y7_PATCE</name>
<evidence type="ECO:0000256" key="6">
    <source>
        <dbReference type="ARBA" id="ARBA00023065"/>
    </source>
</evidence>
<organism evidence="15 16">
    <name type="scientific">Patella caerulea</name>
    <name type="common">Rayed Mediterranean limpet</name>
    <dbReference type="NCBI Taxonomy" id="87958"/>
    <lineage>
        <taxon>Eukaryota</taxon>
        <taxon>Metazoa</taxon>
        <taxon>Spiralia</taxon>
        <taxon>Lophotrochozoa</taxon>
        <taxon>Mollusca</taxon>
        <taxon>Gastropoda</taxon>
        <taxon>Patellogastropoda</taxon>
        <taxon>Patelloidea</taxon>
        <taxon>Patellidae</taxon>
        <taxon>Patella</taxon>
    </lineage>
</organism>
<feature type="transmembrane region" description="Helical" evidence="12">
    <location>
        <begin position="294"/>
        <end position="315"/>
    </location>
</feature>
<dbReference type="InterPro" id="IPR002394">
    <property type="entry name" value="Nicotinic_acetylcholine_rcpt"/>
</dbReference>
<dbReference type="GO" id="GO:0045211">
    <property type="term" value="C:postsynaptic membrane"/>
    <property type="evidence" value="ECO:0007669"/>
    <property type="project" value="InterPro"/>
</dbReference>
<evidence type="ECO:0000256" key="10">
    <source>
        <dbReference type="ARBA" id="ARBA00023303"/>
    </source>
</evidence>
<comment type="caution">
    <text evidence="15">The sequence shown here is derived from an EMBL/GenBank/DDBJ whole genome shotgun (WGS) entry which is preliminary data.</text>
</comment>
<evidence type="ECO:0000256" key="7">
    <source>
        <dbReference type="ARBA" id="ARBA00023136"/>
    </source>
</evidence>
<protein>
    <recommendedName>
        <fullName evidence="14">Neurotransmitter-gated ion-channel ligand-binding domain-containing protein</fullName>
    </recommendedName>
</protein>
<reference evidence="15 16" key="1">
    <citation type="submission" date="2024-01" db="EMBL/GenBank/DDBJ databases">
        <title>The genome of the rayed Mediterranean limpet Patella caerulea (Linnaeus, 1758).</title>
        <authorList>
            <person name="Anh-Thu Weber A."/>
            <person name="Halstead-Nussloch G."/>
        </authorList>
    </citation>
    <scope>NUCLEOTIDE SEQUENCE [LARGE SCALE GENOMIC DNA]</scope>
    <source>
        <strain evidence="15">AATW-2023a</strain>
        <tissue evidence="15">Whole specimen</tissue>
    </source>
</reference>
<keyword evidence="13" id="KW-0732">Signal</keyword>
<dbReference type="SUPFAM" id="SSF90112">
    <property type="entry name" value="Neurotransmitter-gated ion-channel transmembrane pore"/>
    <property type="match status" value="1"/>
</dbReference>
<keyword evidence="1" id="KW-0813">Transport</keyword>
<dbReference type="InterPro" id="IPR036734">
    <property type="entry name" value="Neur_chan_lig-bd_sf"/>
</dbReference>
<evidence type="ECO:0000256" key="2">
    <source>
        <dbReference type="ARBA" id="ARBA00022475"/>
    </source>
</evidence>
<evidence type="ECO:0000256" key="3">
    <source>
        <dbReference type="ARBA" id="ARBA00022692"/>
    </source>
</evidence>
<dbReference type="CDD" id="cd18997">
    <property type="entry name" value="LGIC_ECD_nAChR"/>
    <property type="match status" value="1"/>
</dbReference>
<feature type="chain" id="PRO_5042875486" description="Neurotransmitter-gated ion-channel ligand-binding domain-containing protein" evidence="13">
    <location>
        <begin position="21"/>
        <end position="434"/>
    </location>
</feature>
<evidence type="ECO:0000256" key="11">
    <source>
        <dbReference type="ARBA" id="ARBA00034099"/>
    </source>
</evidence>
<keyword evidence="16" id="KW-1185">Reference proteome</keyword>
<evidence type="ECO:0000313" key="15">
    <source>
        <dbReference type="EMBL" id="KAK6190520.1"/>
    </source>
</evidence>
<feature type="transmembrane region" description="Helical" evidence="12">
    <location>
        <begin position="261"/>
        <end position="282"/>
    </location>
</feature>
<gene>
    <name evidence="15" type="ORF">SNE40_002372</name>
</gene>
<keyword evidence="6" id="KW-0406">Ion transport</keyword>
<dbReference type="FunFam" id="2.70.170.10:FF:000028">
    <property type="entry name" value="AcetylCholine Receptor"/>
    <property type="match status" value="1"/>
</dbReference>
<evidence type="ECO:0000256" key="8">
    <source>
        <dbReference type="ARBA" id="ARBA00023170"/>
    </source>
</evidence>
<sequence>MGPILYLFILGLATCQVSYASILERTAATILNGYIKEVRPHNPDGPVIVKVGLTVTQLLHVNEKSQTLRLDGRLLMNWHDSRLMWDSTQYNGTRSLRLPAESLWQPDITLYNSGGNMELNNLRLTIFSNGMVSYSPKLIIESPCTVDQWGSIMVCHFKMGSWAYDGYSLDIRDYYGKGVVSLDDYSDSTDWSIVNTTIRRNEKFYQCCSEPYPDLTFTVTLRRRECSDCLIDLDVLPIVLVAILVPIQFLIPVATRERATFTGLLFVAGILVHLSLQQSMAIAQRVWQTDIKTYYNSTLVLIVISVVVSLFNIQLCSTDRKRSRIPAIVKKIFLSGLNYLVLVRSPWTSQLPENLDVKVIPGDELATENASRLERQVEHLIRLVQSLVSSDNGRQRDRDVGAREEWRALSLVIDRLSAIIFFIIFVLYTADLMG</sequence>
<keyword evidence="3 12" id="KW-0812">Transmembrane</keyword>
<keyword evidence="4 12" id="KW-1133">Transmembrane helix</keyword>
<dbReference type="AlphaFoldDB" id="A0AAN8Q2Y7"/>
<evidence type="ECO:0000256" key="9">
    <source>
        <dbReference type="ARBA" id="ARBA00023286"/>
    </source>
</evidence>
<keyword evidence="7 12" id="KW-0472">Membrane</keyword>
<keyword evidence="8" id="KW-0675">Receptor</keyword>
<comment type="subcellular location">
    <subcellularLocation>
        <location evidence="11">Synaptic cell membrane</location>
        <topology evidence="11">Multi-pass membrane protein</topology>
    </subcellularLocation>
</comment>
<keyword evidence="10" id="KW-0407">Ion channel</keyword>
<dbReference type="SUPFAM" id="SSF63712">
    <property type="entry name" value="Nicotinic receptor ligand binding domain-like"/>
    <property type="match status" value="1"/>
</dbReference>
<feature type="signal peptide" evidence="13">
    <location>
        <begin position="1"/>
        <end position="20"/>
    </location>
</feature>
<dbReference type="InterPro" id="IPR036719">
    <property type="entry name" value="Neuro-gated_channel_TM_sf"/>
</dbReference>
<evidence type="ECO:0000256" key="4">
    <source>
        <dbReference type="ARBA" id="ARBA00022989"/>
    </source>
</evidence>
<dbReference type="Pfam" id="PF02931">
    <property type="entry name" value="Neur_chan_LBD"/>
    <property type="match status" value="1"/>
</dbReference>
<evidence type="ECO:0000256" key="5">
    <source>
        <dbReference type="ARBA" id="ARBA00023018"/>
    </source>
</evidence>
<dbReference type="InterPro" id="IPR006201">
    <property type="entry name" value="Neur_channel"/>
</dbReference>
<dbReference type="GO" id="GO:0022848">
    <property type="term" value="F:acetylcholine-gated monoatomic cation-selective channel activity"/>
    <property type="evidence" value="ECO:0007669"/>
    <property type="project" value="InterPro"/>
</dbReference>
<dbReference type="EMBL" id="JAZGQO010000002">
    <property type="protein sequence ID" value="KAK6190520.1"/>
    <property type="molecule type" value="Genomic_DNA"/>
</dbReference>
<keyword evidence="5" id="KW-0770">Synapse</keyword>
<dbReference type="GO" id="GO:0004888">
    <property type="term" value="F:transmembrane signaling receptor activity"/>
    <property type="evidence" value="ECO:0007669"/>
    <property type="project" value="InterPro"/>
</dbReference>
<feature type="transmembrane region" description="Helical" evidence="12">
    <location>
        <begin position="235"/>
        <end position="254"/>
    </location>
</feature>
<evidence type="ECO:0000256" key="12">
    <source>
        <dbReference type="SAM" id="Phobius"/>
    </source>
</evidence>
<keyword evidence="9" id="KW-1071">Ligand-gated ion channel</keyword>
<dbReference type="Proteomes" id="UP001347796">
    <property type="component" value="Unassembled WGS sequence"/>
</dbReference>
<keyword evidence="2" id="KW-1003">Cell membrane</keyword>
<dbReference type="PRINTS" id="PR00254">
    <property type="entry name" value="NICOTINICR"/>
</dbReference>
<dbReference type="PANTHER" id="PTHR18945">
    <property type="entry name" value="NEUROTRANSMITTER GATED ION CHANNEL"/>
    <property type="match status" value="1"/>
</dbReference>
<evidence type="ECO:0000259" key="14">
    <source>
        <dbReference type="Pfam" id="PF02931"/>
    </source>
</evidence>